<evidence type="ECO:0000313" key="12">
    <source>
        <dbReference type="EMBL" id="KAI8580362.1"/>
    </source>
</evidence>
<dbReference type="EMBL" id="MU620913">
    <property type="protein sequence ID" value="KAI8580362.1"/>
    <property type="molecule type" value="Genomic_DNA"/>
</dbReference>
<dbReference type="PANTHER" id="PTHR12415">
    <property type="entry name" value="TYROSYL-DNA PHOSPHODIESTERASE 1"/>
    <property type="match status" value="1"/>
</dbReference>
<keyword evidence="3" id="KW-0540">Nuclease</keyword>
<dbReference type="PANTHER" id="PTHR12415:SF0">
    <property type="entry name" value="TYROSYL-DNA PHOSPHODIESTERASE 1"/>
    <property type="match status" value="1"/>
</dbReference>
<keyword evidence="5" id="KW-0378">Hydrolase</keyword>
<feature type="binding site" evidence="10">
    <location>
        <position position="181"/>
    </location>
    <ligand>
        <name>substrate</name>
    </ligand>
</feature>
<dbReference type="CDD" id="cd09123">
    <property type="entry name" value="PLDc_Tdp1_2"/>
    <property type="match status" value="1"/>
</dbReference>
<evidence type="ECO:0000256" key="6">
    <source>
        <dbReference type="ARBA" id="ARBA00022839"/>
    </source>
</evidence>
<gene>
    <name evidence="12" type="ORF">K450DRAFT_238161</name>
</gene>
<evidence type="ECO:0000256" key="7">
    <source>
        <dbReference type="ARBA" id="ARBA00023204"/>
    </source>
</evidence>
<comment type="similarity">
    <text evidence="2">Belongs to the tyrosyl-DNA phosphodiesterase family.</text>
</comment>
<dbReference type="SUPFAM" id="SSF56024">
    <property type="entry name" value="Phospholipase D/nuclease"/>
    <property type="match status" value="2"/>
</dbReference>
<keyword evidence="13" id="KW-1185">Reference proteome</keyword>
<evidence type="ECO:0000256" key="8">
    <source>
        <dbReference type="ARBA" id="ARBA00023242"/>
    </source>
</evidence>
<dbReference type="GO" id="GO:0003697">
    <property type="term" value="F:single-stranded DNA binding"/>
    <property type="evidence" value="ECO:0007669"/>
    <property type="project" value="TreeGrafter"/>
</dbReference>
<dbReference type="GO" id="GO:0004527">
    <property type="term" value="F:exonuclease activity"/>
    <property type="evidence" value="ECO:0007669"/>
    <property type="project" value="UniProtKB-KW"/>
</dbReference>
<feature type="region of interest" description="Disordered" evidence="11">
    <location>
        <begin position="1"/>
        <end position="32"/>
    </location>
</feature>
<dbReference type="Proteomes" id="UP001206595">
    <property type="component" value="Unassembled WGS sequence"/>
</dbReference>
<protein>
    <recommendedName>
        <fullName evidence="14">Phospholipase D/nuclease</fullName>
    </recommendedName>
</protein>
<evidence type="ECO:0008006" key="14">
    <source>
        <dbReference type="Google" id="ProtNLM"/>
    </source>
</evidence>
<evidence type="ECO:0000256" key="9">
    <source>
        <dbReference type="PIRSR" id="PIRSR610347-1"/>
    </source>
</evidence>
<feature type="binding site" evidence="10">
    <location>
        <position position="411"/>
    </location>
    <ligand>
        <name>substrate</name>
    </ligand>
</feature>
<dbReference type="AlphaFoldDB" id="A0AAD5EBN6"/>
<dbReference type="GO" id="GO:0005634">
    <property type="term" value="C:nucleus"/>
    <property type="evidence" value="ECO:0007669"/>
    <property type="project" value="UniProtKB-SubCell"/>
</dbReference>
<evidence type="ECO:0000256" key="10">
    <source>
        <dbReference type="PIRSR" id="PIRSR610347-2"/>
    </source>
</evidence>
<evidence type="ECO:0000256" key="11">
    <source>
        <dbReference type="SAM" id="MobiDB-lite"/>
    </source>
</evidence>
<evidence type="ECO:0000256" key="3">
    <source>
        <dbReference type="ARBA" id="ARBA00022722"/>
    </source>
</evidence>
<accession>A0AAD5EBN6</accession>
<dbReference type="GO" id="GO:0017005">
    <property type="term" value="F:3'-tyrosyl-DNA phosphodiesterase activity"/>
    <property type="evidence" value="ECO:0007669"/>
    <property type="project" value="TreeGrafter"/>
</dbReference>
<feature type="region of interest" description="Disordered" evidence="11">
    <location>
        <begin position="59"/>
        <end position="84"/>
    </location>
</feature>
<keyword evidence="4" id="KW-0227">DNA damage</keyword>
<sequence length="505" mass="56043">MADNEQNDMEAAIQQSLQQLENDLEQQKKEKEELRQAIALSLGKPVESLTARETLAATLGSSTKRPLDDSTSAATEFKKQNTGKPSMPTYLDGVVKLTHVKGTTGADYITIQQVIEAKYLKKALMTAFVVSMDFVDEQFPEHINVCIVMHGRQGSAFQVSPKRIVVHPPMSNPNFGVFHSKLMLLFHQSSLRVVIGSANFVDYDWCELENVLFIQDFPLLQEGPLKSADQLPKFGGDIHEQLGLMGVPTAVRKELLFYDFSKAKAHIVPSVSGTHEGDERYKVGHTRLCSVVEQLGLQQEQVANGPKVELQTSSLGAMTVPYLQELYLSFCGINTFTPDGSNIQKGYKKNGGIPPVTIVYPSTFTIDNSNVGREGASTICFNTANWKKPTFPHSIMRDAVSNRHGTLMHSKYIVAILDQPKNHIAGWVYVGSHNATQAAWGKATVSREKKCPKISMNNWELGVILPISDKGSDIRHLCDGLPVPFVRPAEKYQSDQQPWTQNLWS</sequence>
<reference evidence="12" key="2">
    <citation type="journal article" date="2022" name="Proc. Natl. Acad. Sci. U.S.A.">
        <title>Diploid-dominant life cycles characterize the early evolution of Fungi.</title>
        <authorList>
            <person name="Amses K.R."/>
            <person name="Simmons D.R."/>
            <person name="Longcore J.E."/>
            <person name="Mondo S.J."/>
            <person name="Seto K."/>
            <person name="Jeronimo G.H."/>
            <person name="Bonds A.E."/>
            <person name="Quandt C.A."/>
            <person name="Davis W.J."/>
            <person name="Chang Y."/>
            <person name="Federici B.A."/>
            <person name="Kuo A."/>
            <person name="LaButti K."/>
            <person name="Pangilinan J."/>
            <person name="Andreopoulos W."/>
            <person name="Tritt A."/>
            <person name="Riley R."/>
            <person name="Hundley H."/>
            <person name="Johnson J."/>
            <person name="Lipzen A."/>
            <person name="Barry K."/>
            <person name="Lang B.F."/>
            <person name="Cuomo C.A."/>
            <person name="Buchler N.E."/>
            <person name="Grigoriev I.V."/>
            <person name="Spatafora J.W."/>
            <person name="Stajich J.E."/>
            <person name="James T.Y."/>
        </authorList>
    </citation>
    <scope>NUCLEOTIDE SEQUENCE</scope>
    <source>
        <strain evidence="12">AG</strain>
    </source>
</reference>
<reference evidence="12" key="1">
    <citation type="submission" date="2021-06" db="EMBL/GenBank/DDBJ databases">
        <authorList>
            <consortium name="DOE Joint Genome Institute"/>
            <person name="Mondo S.J."/>
            <person name="Amses K.R."/>
            <person name="Simmons D.R."/>
            <person name="Longcore J.E."/>
            <person name="Seto K."/>
            <person name="Alves G.H."/>
            <person name="Bonds A.E."/>
            <person name="Quandt C.A."/>
            <person name="Davis W.J."/>
            <person name="Chang Y."/>
            <person name="Letcher P.M."/>
            <person name="Powell M.J."/>
            <person name="Kuo A."/>
            <person name="Labutti K."/>
            <person name="Pangilinan J."/>
            <person name="Andreopoulos W."/>
            <person name="Tritt A."/>
            <person name="Riley R."/>
            <person name="Hundley H."/>
            <person name="Johnson J."/>
            <person name="Lipzen A."/>
            <person name="Barry K."/>
            <person name="Berbee M.L."/>
            <person name="Buchler N.E."/>
            <person name="Grigoriev I.V."/>
            <person name="Spatafora J.W."/>
            <person name="Stajich J.E."/>
            <person name="James T.Y."/>
        </authorList>
    </citation>
    <scope>NUCLEOTIDE SEQUENCE</scope>
    <source>
        <strain evidence="12">AG</strain>
    </source>
</reference>
<comment type="subcellular location">
    <subcellularLocation>
        <location evidence="1">Nucleus</location>
    </subcellularLocation>
</comment>
<feature type="active site" description="Nucleophile" evidence="9">
    <location>
        <position position="179"/>
    </location>
</feature>
<keyword evidence="8" id="KW-0539">Nucleus</keyword>
<evidence type="ECO:0000256" key="1">
    <source>
        <dbReference type="ARBA" id="ARBA00004123"/>
    </source>
</evidence>
<name>A0AAD5EBN6_UMBRA</name>
<evidence type="ECO:0000313" key="13">
    <source>
        <dbReference type="Proteomes" id="UP001206595"/>
    </source>
</evidence>
<evidence type="ECO:0000256" key="4">
    <source>
        <dbReference type="ARBA" id="ARBA00022763"/>
    </source>
</evidence>
<evidence type="ECO:0000256" key="5">
    <source>
        <dbReference type="ARBA" id="ARBA00022801"/>
    </source>
</evidence>
<dbReference type="GeneID" id="75913889"/>
<dbReference type="InterPro" id="IPR010347">
    <property type="entry name" value="Tdp1"/>
</dbReference>
<feature type="active site" description="Proton donor/acceptor" evidence="9">
    <location>
        <position position="409"/>
    </location>
</feature>
<keyword evidence="7" id="KW-0234">DNA repair</keyword>
<proteinExistence type="inferred from homology"/>
<dbReference type="Pfam" id="PF06087">
    <property type="entry name" value="Tyr-DNA_phospho"/>
    <property type="match status" value="1"/>
</dbReference>
<keyword evidence="6" id="KW-0269">Exonuclease</keyword>
<dbReference type="CDD" id="cd09122">
    <property type="entry name" value="PLDc_Tdp1_1"/>
    <property type="match status" value="1"/>
</dbReference>
<dbReference type="GO" id="GO:0006281">
    <property type="term" value="P:DNA repair"/>
    <property type="evidence" value="ECO:0007669"/>
    <property type="project" value="UniProtKB-KW"/>
</dbReference>
<dbReference type="GO" id="GO:0003690">
    <property type="term" value="F:double-stranded DNA binding"/>
    <property type="evidence" value="ECO:0007669"/>
    <property type="project" value="TreeGrafter"/>
</dbReference>
<organism evidence="12 13">
    <name type="scientific">Umbelopsis ramanniana AG</name>
    <dbReference type="NCBI Taxonomy" id="1314678"/>
    <lineage>
        <taxon>Eukaryota</taxon>
        <taxon>Fungi</taxon>
        <taxon>Fungi incertae sedis</taxon>
        <taxon>Mucoromycota</taxon>
        <taxon>Mucoromycotina</taxon>
        <taxon>Umbelopsidomycetes</taxon>
        <taxon>Umbelopsidales</taxon>
        <taxon>Umbelopsidaceae</taxon>
        <taxon>Umbelopsis</taxon>
    </lineage>
</organism>
<comment type="caution">
    <text evidence="12">The sequence shown here is derived from an EMBL/GenBank/DDBJ whole genome shotgun (WGS) entry which is preliminary data.</text>
</comment>
<dbReference type="Gene3D" id="3.30.870.10">
    <property type="entry name" value="Endonuclease Chain A"/>
    <property type="match status" value="2"/>
</dbReference>
<dbReference type="RefSeq" id="XP_051445366.1">
    <property type="nucleotide sequence ID" value="XM_051588544.1"/>
</dbReference>
<evidence type="ECO:0000256" key="2">
    <source>
        <dbReference type="ARBA" id="ARBA00010205"/>
    </source>
</evidence>